<dbReference type="AlphaFoldDB" id="B5D2M7"/>
<dbReference type="RefSeq" id="WP_007563514.1">
    <property type="nucleotide sequence ID" value="NZ_DS990134.1"/>
</dbReference>
<reference evidence="3 4" key="2">
    <citation type="submission" date="2008-08" db="EMBL/GenBank/DDBJ databases">
        <authorList>
            <person name="Fulton L."/>
            <person name="Clifton S."/>
            <person name="Fulton B."/>
            <person name="Xu J."/>
            <person name="Minx P."/>
            <person name="Pepin K.H."/>
            <person name="Johnson M."/>
            <person name="Thiruvilangam P."/>
            <person name="Bhonagiri V."/>
            <person name="Nash W.E."/>
            <person name="Mardis E.R."/>
            <person name="Wilson R.K."/>
        </authorList>
    </citation>
    <scope>NUCLEOTIDE SEQUENCE [LARGE SCALE GENOMIC DNA]</scope>
    <source>
        <strain evidence="4">DSM 17135 / JCM 12973 / M2</strain>
    </source>
</reference>
<keyword evidence="1" id="KW-0472">Membrane</keyword>
<evidence type="ECO:0000313" key="3">
    <source>
        <dbReference type="EMBL" id="EDY93827.1"/>
    </source>
</evidence>
<dbReference type="PROSITE" id="PS51257">
    <property type="entry name" value="PROKAR_LIPOPROTEIN"/>
    <property type="match status" value="1"/>
</dbReference>
<dbReference type="Proteomes" id="UP000003452">
    <property type="component" value="Unassembled WGS sequence"/>
</dbReference>
<dbReference type="CDD" id="cd06259">
    <property type="entry name" value="YdcF-like"/>
    <property type="match status" value="1"/>
</dbReference>
<dbReference type="InterPro" id="IPR051599">
    <property type="entry name" value="Cell_Envelope_Assoc"/>
</dbReference>
<dbReference type="GO" id="GO:0005886">
    <property type="term" value="C:plasma membrane"/>
    <property type="evidence" value="ECO:0007669"/>
    <property type="project" value="TreeGrafter"/>
</dbReference>
<proteinExistence type="predicted"/>
<dbReference type="Pfam" id="PF02698">
    <property type="entry name" value="DUF218"/>
    <property type="match status" value="1"/>
</dbReference>
<accession>B5D2M7</accession>
<feature type="transmembrane region" description="Helical" evidence="1">
    <location>
        <begin position="12"/>
        <end position="35"/>
    </location>
</feature>
<dbReference type="HOGENOM" id="CLU_051474_0_2_10"/>
<dbReference type="eggNOG" id="COG2949">
    <property type="taxonomic scope" value="Bacteria"/>
</dbReference>
<dbReference type="InterPro" id="IPR003848">
    <property type="entry name" value="DUF218"/>
</dbReference>
<feature type="domain" description="DUF218" evidence="2">
    <location>
        <begin position="73"/>
        <end position="178"/>
    </location>
</feature>
<comment type="caution">
    <text evidence="3">The sequence shown here is derived from an EMBL/GenBank/DDBJ whole genome shotgun (WGS) entry which is preliminary data.</text>
</comment>
<keyword evidence="1" id="KW-1133">Transmembrane helix</keyword>
<sequence>MKPLSKHTKKIILVSVAICIFPLTMILILACHIYVELVSRNHTYAFVSKIPERKIGLLLGTNPISRYTKRRNPFYYNRINATVDLYKAGKIKKILISGDNRHKSYSEPDLMKGDLIKQGIPEQDIHLDYAGFRTLDSVVRAVKVFGLSEFTVISQKFHNARAICLANWQGVDAIGFNAKDISFRKGIKVQLRELLARTKLVWDILTDKQPHFLGDPIKIN</sequence>
<evidence type="ECO:0000256" key="1">
    <source>
        <dbReference type="SAM" id="Phobius"/>
    </source>
</evidence>
<keyword evidence="1" id="KW-0812">Transmembrane</keyword>
<dbReference type="OrthoDB" id="9782395at2"/>
<name>B5D2M7_PHOPM</name>
<organism evidence="3 4">
    <name type="scientific">Phocaeicola plebeius (strain DSM 17135 / JCM 12973 / CCUG 54634 / M2)</name>
    <name type="common">Bacteroides plebeius</name>
    <dbReference type="NCBI Taxonomy" id="484018"/>
    <lineage>
        <taxon>Bacteria</taxon>
        <taxon>Pseudomonadati</taxon>
        <taxon>Bacteroidota</taxon>
        <taxon>Bacteroidia</taxon>
        <taxon>Bacteroidales</taxon>
        <taxon>Bacteroidaceae</taxon>
        <taxon>Phocaeicola</taxon>
    </lineage>
</organism>
<dbReference type="EMBL" id="ABQC02000024">
    <property type="protein sequence ID" value="EDY93827.1"/>
    <property type="molecule type" value="Genomic_DNA"/>
</dbReference>
<dbReference type="PANTHER" id="PTHR30336:SF6">
    <property type="entry name" value="INTEGRAL MEMBRANE PROTEIN"/>
    <property type="match status" value="1"/>
</dbReference>
<evidence type="ECO:0000313" key="4">
    <source>
        <dbReference type="Proteomes" id="UP000003452"/>
    </source>
</evidence>
<gene>
    <name evidence="3" type="ORF">BACPLE_03267</name>
</gene>
<reference evidence="3 4" key="1">
    <citation type="submission" date="2008-08" db="EMBL/GenBank/DDBJ databases">
        <title>Draft genome sequence of Bacteroides plebeius (DSM 17135).</title>
        <authorList>
            <person name="Sudarsanam P."/>
            <person name="Ley R."/>
            <person name="Guruge J."/>
            <person name="Turnbaugh P.J."/>
            <person name="Mahowald M."/>
            <person name="Liep D."/>
            <person name="Gordon J."/>
        </authorList>
    </citation>
    <scope>NUCLEOTIDE SEQUENCE [LARGE SCALE GENOMIC DNA]</scope>
    <source>
        <strain evidence="4">DSM 17135 / JCM 12973 / M2</strain>
    </source>
</reference>
<dbReference type="PANTHER" id="PTHR30336">
    <property type="entry name" value="INNER MEMBRANE PROTEIN, PROBABLE PERMEASE"/>
    <property type="match status" value="1"/>
</dbReference>
<protein>
    <recommendedName>
        <fullName evidence="2">DUF218 domain-containing protein</fullName>
    </recommendedName>
</protein>
<dbReference type="GeneID" id="43185967"/>
<evidence type="ECO:0000259" key="2">
    <source>
        <dbReference type="Pfam" id="PF02698"/>
    </source>
</evidence>